<dbReference type="Gene3D" id="3.30.200.20">
    <property type="entry name" value="Phosphorylase Kinase, domain 1"/>
    <property type="match status" value="1"/>
</dbReference>
<dbReference type="InterPro" id="IPR011009">
    <property type="entry name" value="Kinase-like_dom_sf"/>
</dbReference>
<dbReference type="Proteomes" id="UP000053144">
    <property type="component" value="Chromosome 1"/>
</dbReference>
<dbReference type="STRING" id="3914.A0A0L9TL51"/>
<evidence type="ECO:0000313" key="3">
    <source>
        <dbReference type="Proteomes" id="UP000053144"/>
    </source>
</evidence>
<name>A0A0L9TL51_PHAAN</name>
<feature type="compositionally biased region" description="Polar residues" evidence="1">
    <location>
        <begin position="328"/>
        <end position="341"/>
    </location>
</feature>
<feature type="compositionally biased region" description="Basic residues" evidence="1">
    <location>
        <begin position="395"/>
        <end position="413"/>
    </location>
</feature>
<feature type="compositionally biased region" description="Polar residues" evidence="1">
    <location>
        <begin position="96"/>
        <end position="105"/>
    </location>
</feature>
<dbReference type="AlphaFoldDB" id="A0A0L9TL51"/>
<proteinExistence type="predicted"/>
<feature type="compositionally biased region" description="Basic and acidic residues" evidence="1">
    <location>
        <begin position="174"/>
        <end position="192"/>
    </location>
</feature>
<evidence type="ECO:0008006" key="4">
    <source>
        <dbReference type="Google" id="ProtNLM"/>
    </source>
</evidence>
<evidence type="ECO:0000313" key="2">
    <source>
        <dbReference type="EMBL" id="KOM31206.1"/>
    </source>
</evidence>
<evidence type="ECO:0000256" key="1">
    <source>
        <dbReference type="SAM" id="MobiDB-lite"/>
    </source>
</evidence>
<feature type="region of interest" description="Disordered" evidence="1">
    <location>
        <begin position="395"/>
        <end position="422"/>
    </location>
</feature>
<dbReference type="EMBL" id="CM003371">
    <property type="protein sequence ID" value="KOM31206.1"/>
    <property type="molecule type" value="Genomic_DNA"/>
</dbReference>
<organism evidence="2 3">
    <name type="scientific">Phaseolus angularis</name>
    <name type="common">Azuki bean</name>
    <name type="synonym">Vigna angularis</name>
    <dbReference type="NCBI Taxonomy" id="3914"/>
    <lineage>
        <taxon>Eukaryota</taxon>
        <taxon>Viridiplantae</taxon>
        <taxon>Streptophyta</taxon>
        <taxon>Embryophyta</taxon>
        <taxon>Tracheophyta</taxon>
        <taxon>Spermatophyta</taxon>
        <taxon>Magnoliopsida</taxon>
        <taxon>eudicotyledons</taxon>
        <taxon>Gunneridae</taxon>
        <taxon>Pentapetalae</taxon>
        <taxon>rosids</taxon>
        <taxon>fabids</taxon>
        <taxon>Fabales</taxon>
        <taxon>Fabaceae</taxon>
        <taxon>Papilionoideae</taxon>
        <taxon>50 kb inversion clade</taxon>
        <taxon>NPAAA clade</taxon>
        <taxon>indigoferoid/millettioid clade</taxon>
        <taxon>Phaseoleae</taxon>
        <taxon>Vigna</taxon>
    </lineage>
</organism>
<feature type="region of interest" description="Disordered" evidence="1">
    <location>
        <begin position="322"/>
        <end position="359"/>
    </location>
</feature>
<reference evidence="3" key="1">
    <citation type="journal article" date="2015" name="Proc. Natl. Acad. Sci. U.S.A.">
        <title>Genome sequencing of adzuki bean (Vigna angularis) provides insight into high starch and low fat accumulation and domestication.</title>
        <authorList>
            <person name="Yang K."/>
            <person name="Tian Z."/>
            <person name="Chen C."/>
            <person name="Luo L."/>
            <person name="Zhao B."/>
            <person name="Wang Z."/>
            <person name="Yu L."/>
            <person name="Li Y."/>
            <person name="Sun Y."/>
            <person name="Li W."/>
            <person name="Chen Y."/>
            <person name="Li Y."/>
            <person name="Zhang Y."/>
            <person name="Ai D."/>
            <person name="Zhao J."/>
            <person name="Shang C."/>
            <person name="Ma Y."/>
            <person name="Wu B."/>
            <person name="Wang M."/>
            <person name="Gao L."/>
            <person name="Sun D."/>
            <person name="Zhang P."/>
            <person name="Guo F."/>
            <person name="Wang W."/>
            <person name="Li Y."/>
            <person name="Wang J."/>
            <person name="Varshney R.K."/>
            <person name="Wang J."/>
            <person name="Ling H.Q."/>
            <person name="Wan P."/>
        </authorList>
    </citation>
    <scope>NUCLEOTIDE SEQUENCE</scope>
    <source>
        <strain evidence="3">cv. Jingnong 6</strain>
    </source>
</reference>
<gene>
    <name evidence="2" type="ORF">LR48_Vigan01g076100</name>
</gene>
<feature type="region of interest" description="Disordered" evidence="1">
    <location>
        <begin position="163"/>
        <end position="192"/>
    </location>
</feature>
<protein>
    <recommendedName>
        <fullName evidence="4">Protein kinase domain-containing protein</fullName>
    </recommendedName>
</protein>
<feature type="region of interest" description="Disordered" evidence="1">
    <location>
        <begin position="96"/>
        <end position="115"/>
    </location>
</feature>
<accession>A0A0L9TL51</accession>
<dbReference type="Gramene" id="KOM31206">
    <property type="protein sequence ID" value="KOM31206"/>
    <property type="gene ID" value="LR48_Vigan01g076100"/>
</dbReference>
<dbReference type="SUPFAM" id="SSF56112">
    <property type="entry name" value="Protein kinase-like (PK-like)"/>
    <property type="match status" value="1"/>
</dbReference>
<sequence>MPEIEQAAAESTVLFEKYEVGRLLGCGAFAKVYHARNTSTGQSMAVKAEDYVYWASTHVMNLNSHVAYITPRCQLGSNQIRPKHLAPTVDNQSAIFRPSNLNTRPPNRGDLEAMSNQQTRLSRKAMDKTPSHNKIMLGLGGLMYRSVLPTHKPSVTPRDRLNVERLPKATLPRSTERFHKADSSKVDQVPDRPAWRTRRENEYYNQDLKTREPVRPFPAHPLGLRQTLECFNKFAGGLNIWPNFTCRLTIWPSSFPLDSVPRCLCLGTSFIFSERATTVSLLVHHHPNRATAQAADQASIFILHLQRIQTSEPFLLPRESSMAFPESPKTQTNPENTSNPNRKSHYAERRTPSSLRPIENHGQAKFQIVSVATNPKFPKPLRRRAFILQAPLQRRHAQNPCKLRHPPSHHHRHPDAPSPATDLQIQKHNRNSIRHLQESNPSLLAFLAHDDVR</sequence>